<proteinExistence type="predicted"/>
<sequence>MGRDIDIRETHGAMEYPQLVRVWRSAVDATHDFLADDHKAEIERRIAADYLPNVAVVVAERGGVVVGFAGTAAGKLEMLFVDAHLHAGFSITGRSSMDDQGWPYPLLHMALGEDGGPPPVRKV</sequence>
<name>A0ABP6LK88_9ACTN</name>
<organism evidence="1 2">
    <name type="scientific">Gordonia defluvii</name>
    <dbReference type="NCBI Taxonomy" id="283718"/>
    <lineage>
        <taxon>Bacteria</taxon>
        <taxon>Bacillati</taxon>
        <taxon>Actinomycetota</taxon>
        <taxon>Actinomycetes</taxon>
        <taxon>Mycobacteriales</taxon>
        <taxon>Gordoniaceae</taxon>
        <taxon>Gordonia</taxon>
    </lineage>
</organism>
<dbReference type="InterPro" id="IPR016181">
    <property type="entry name" value="Acyl_CoA_acyltransferase"/>
</dbReference>
<dbReference type="SUPFAM" id="SSF55729">
    <property type="entry name" value="Acyl-CoA N-acyltransferases (Nat)"/>
    <property type="match status" value="1"/>
</dbReference>
<dbReference type="Proteomes" id="UP001501035">
    <property type="component" value="Unassembled WGS sequence"/>
</dbReference>
<accession>A0ABP6LK88</accession>
<dbReference type="RefSeq" id="WP_290706037.1">
    <property type="nucleotide sequence ID" value="NZ_BAAAVS010000056.1"/>
</dbReference>
<dbReference type="Gene3D" id="3.40.630.30">
    <property type="match status" value="1"/>
</dbReference>
<evidence type="ECO:0000313" key="2">
    <source>
        <dbReference type="Proteomes" id="UP001501035"/>
    </source>
</evidence>
<comment type="caution">
    <text evidence="1">The sequence shown here is derived from an EMBL/GenBank/DDBJ whole genome shotgun (WGS) entry which is preliminary data.</text>
</comment>
<gene>
    <name evidence="1" type="ORF">GCM10010528_26500</name>
</gene>
<keyword evidence="2" id="KW-1185">Reference proteome</keyword>
<reference evidence="2" key="1">
    <citation type="journal article" date="2019" name="Int. J. Syst. Evol. Microbiol.">
        <title>The Global Catalogue of Microorganisms (GCM) 10K type strain sequencing project: providing services to taxonomists for standard genome sequencing and annotation.</title>
        <authorList>
            <consortium name="The Broad Institute Genomics Platform"/>
            <consortium name="The Broad Institute Genome Sequencing Center for Infectious Disease"/>
            <person name="Wu L."/>
            <person name="Ma J."/>
        </authorList>
    </citation>
    <scope>NUCLEOTIDE SEQUENCE [LARGE SCALE GENOMIC DNA]</scope>
    <source>
        <strain evidence="2">JCM 14234</strain>
    </source>
</reference>
<dbReference type="EMBL" id="BAAAVS010000056">
    <property type="protein sequence ID" value="GAA3045971.1"/>
    <property type="molecule type" value="Genomic_DNA"/>
</dbReference>
<protein>
    <submittedName>
        <fullName evidence="1">Acetyltransferase</fullName>
    </submittedName>
</protein>
<evidence type="ECO:0000313" key="1">
    <source>
        <dbReference type="EMBL" id="GAA3045971.1"/>
    </source>
</evidence>